<evidence type="ECO:0000256" key="2">
    <source>
        <dbReference type="ARBA" id="ARBA00004371"/>
    </source>
</evidence>
<keyword evidence="13" id="KW-0458">Lysosome</keyword>
<evidence type="ECO:0000256" key="7">
    <source>
        <dbReference type="ARBA" id="ARBA00022722"/>
    </source>
</evidence>
<dbReference type="InterPro" id="IPR004947">
    <property type="entry name" value="DNase_II"/>
</dbReference>
<keyword evidence="7" id="KW-0540">Nuclease</keyword>
<evidence type="ECO:0000256" key="9">
    <source>
        <dbReference type="ARBA" id="ARBA00022759"/>
    </source>
</evidence>
<evidence type="ECO:0000256" key="18">
    <source>
        <dbReference type="ARBA" id="ARBA00045381"/>
    </source>
</evidence>
<evidence type="ECO:0000256" key="15">
    <source>
        <dbReference type="ARBA" id="ARBA00041393"/>
    </source>
</evidence>
<evidence type="ECO:0000256" key="4">
    <source>
        <dbReference type="ARBA" id="ARBA00012036"/>
    </source>
</evidence>
<organism evidence="19 20">
    <name type="scientific">Ataeniobius toweri</name>
    <dbReference type="NCBI Taxonomy" id="208326"/>
    <lineage>
        <taxon>Eukaryota</taxon>
        <taxon>Metazoa</taxon>
        <taxon>Chordata</taxon>
        <taxon>Craniata</taxon>
        <taxon>Vertebrata</taxon>
        <taxon>Euteleostomi</taxon>
        <taxon>Actinopterygii</taxon>
        <taxon>Neopterygii</taxon>
        <taxon>Teleostei</taxon>
        <taxon>Neoteleostei</taxon>
        <taxon>Acanthomorphata</taxon>
        <taxon>Ovalentaria</taxon>
        <taxon>Atherinomorphae</taxon>
        <taxon>Cyprinodontiformes</taxon>
        <taxon>Goodeidae</taxon>
        <taxon>Ataeniobius</taxon>
    </lineage>
</organism>
<evidence type="ECO:0000313" key="19">
    <source>
        <dbReference type="EMBL" id="MED6242796.1"/>
    </source>
</evidence>
<dbReference type="PANTHER" id="PTHR10858:SF9">
    <property type="entry name" value="DEOXYRIBONUCLEASE-2-ALPHA"/>
    <property type="match status" value="1"/>
</dbReference>
<comment type="subcellular location">
    <subcellularLocation>
        <location evidence="2">Lysosome</location>
    </subcellularLocation>
</comment>
<dbReference type="Proteomes" id="UP001345963">
    <property type="component" value="Unassembled WGS sequence"/>
</dbReference>
<evidence type="ECO:0000256" key="17">
    <source>
        <dbReference type="ARBA" id="ARBA00043033"/>
    </source>
</evidence>
<evidence type="ECO:0000256" key="8">
    <source>
        <dbReference type="ARBA" id="ARBA00022729"/>
    </source>
</evidence>
<evidence type="ECO:0000256" key="13">
    <source>
        <dbReference type="ARBA" id="ARBA00023228"/>
    </source>
</evidence>
<keyword evidence="8" id="KW-0732">Signal</keyword>
<reference evidence="19 20" key="1">
    <citation type="submission" date="2021-07" db="EMBL/GenBank/DDBJ databases">
        <authorList>
            <person name="Palmer J.M."/>
        </authorList>
    </citation>
    <scope>NUCLEOTIDE SEQUENCE [LARGE SCALE GENOMIC DNA]</scope>
    <source>
        <strain evidence="19 20">AT_MEX2019</strain>
        <tissue evidence="19">Muscle</tissue>
    </source>
</reference>
<evidence type="ECO:0000313" key="20">
    <source>
        <dbReference type="Proteomes" id="UP001345963"/>
    </source>
</evidence>
<keyword evidence="9" id="KW-0255">Endonuclease</keyword>
<name>A0ABU7AX20_9TELE</name>
<comment type="similarity">
    <text evidence="3">Belongs to the DNase II family.</text>
</comment>
<comment type="catalytic activity">
    <reaction evidence="1">
        <text>Endonucleolytic cleavage to nucleoside 3'-phosphates and 3'-phosphooligonucleotide end-products.</text>
        <dbReference type="EC" id="3.1.22.1"/>
    </reaction>
</comment>
<gene>
    <name evidence="19" type="ORF">ATANTOWER_009866</name>
</gene>
<keyword evidence="11" id="KW-1015">Disulfide bond</keyword>
<dbReference type="Pfam" id="PF03265">
    <property type="entry name" value="DNase_II"/>
    <property type="match status" value="1"/>
</dbReference>
<evidence type="ECO:0000256" key="1">
    <source>
        <dbReference type="ARBA" id="ARBA00000447"/>
    </source>
</evidence>
<keyword evidence="10" id="KW-0378">Hydrolase</keyword>
<evidence type="ECO:0000256" key="11">
    <source>
        <dbReference type="ARBA" id="ARBA00023157"/>
    </source>
</evidence>
<evidence type="ECO:0000256" key="14">
    <source>
        <dbReference type="ARBA" id="ARBA00039868"/>
    </source>
</evidence>
<keyword evidence="12" id="KW-0325">Glycoprotein</keyword>
<keyword evidence="6" id="KW-0053">Apoptosis</keyword>
<dbReference type="EMBL" id="JAHUTI010031726">
    <property type="protein sequence ID" value="MED6242796.1"/>
    <property type="molecule type" value="Genomic_DNA"/>
</dbReference>
<sequence>MRFYLYKLPKEGGRQSERTGETYLLLDKGSEGWSEGKVTVNDTMGALGRTVGQLYSQEKNSEVAFILYNDQKPAEEFGGRWAESSGNRGGHTKGQAAQCHSVCLGWKTALTGYNSSTAERKNPVWT</sequence>
<proteinExistence type="inferred from homology"/>
<evidence type="ECO:0000256" key="10">
    <source>
        <dbReference type="ARBA" id="ARBA00022801"/>
    </source>
</evidence>
<comment type="function">
    <text evidence="18">Hydrolyzes DNA under acidic conditions with a preference for double-stranded DNA. Plays a major role in the clearance of nucleic acids generated through apoptosis, hence preventing autoinflammation. Necessary for proper fetal development and for definitive erythropoiesis in fetal liver and bone marrow, where it degrades nuclear DNA expelled from erythroid precursor cells.</text>
</comment>
<evidence type="ECO:0000256" key="16">
    <source>
        <dbReference type="ARBA" id="ARBA00041918"/>
    </source>
</evidence>
<dbReference type="PANTHER" id="PTHR10858">
    <property type="entry name" value="DEOXYRIBONUCLEASE II"/>
    <property type="match status" value="1"/>
</dbReference>
<comment type="caution">
    <text evidence="19">The sequence shown here is derived from an EMBL/GenBank/DDBJ whole genome shotgun (WGS) entry which is preliminary data.</text>
</comment>
<accession>A0ABU7AX20</accession>
<evidence type="ECO:0000256" key="5">
    <source>
        <dbReference type="ARBA" id="ARBA00022473"/>
    </source>
</evidence>
<dbReference type="EC" id="3.1.22.1" evidence="4"/>
<evidence type="ECO:0000256" key="3">
    <source>
        <dbReference type="ARBA" id="ARBA00007527"/>
    </source>
</evidence>
<protein>
    <recommendedName>
        <fullName evidence="14">Deoxyribonuclease-2-alpha</fullName>
        <ecNumber evidence="4">3.1.22.1</ecNumber>
    </recommendedName>
    <alternativeName>
        <fullName evidence="15">Acid DNase</fullName>
    </alternativeName>
    <alternativeName>
        <fullName evidence="17">Deoxyribonuclease II alpha</fullName>
    </alternativeName>
    <alternativeName>
        <fullName evidence="16">Lysosomal DNase II</fullName>
    </alternativeName>
</protein>
<keyword evidence="20" id="KW-1185">Reference proteome</keyword>
<evidence type="ECO:0000256" key="12">
    <source>
        <dbReference type="ARBA" id="ARBA00023180"/>
    </source>
</evidence>
<keyword evidence="5" id="KW-0217">Developmental protein</keyword>
<evidence type="ECO:0000256" key="6">
    <source>
        <dbReference type="ARBA" id="ARBA00022703"/>
    </source>
</evidence>